<comment type="function">
    <text evidence="8 9">Cotranslationally removes the N-terminal methionine from nascent proteins. The N-terminal methionine is often cleaved when the second residue in the primary sequence is small and uncharged (Met-Ala-, Cys, Gly, Pro, Ser, Thr, or Val).</text>
</comment>
<comment type="similarity">
    <text evidence="8">Belongs to the peptidase M24A family. Methionine aminopeptidase eukaryotic type 2 subfamily.</text>
</comment>
<keyword evidence="5 8" id="KW-0645">Protease</keyword>
<dbReference type="PANTHER" id="PTHR45777">
    <property type="entry name" value="METHIONINE AMINOPEPTIDASE 2"/>
    <property type="match status" value="1"/>
</dbReference>
<dbReference type="InterPro" id="IPR000994">
    <property type="entry name" value="Pept_M24"/>
</dbReference>
<keyword evidence="4 8" id="KW-0031">Aminopeptidase</keyword>
<dbReference type="InterPro" id="IPR036390">
    <property type="entry name" value="WH_DNA-bd_sf"/>
</dbReference>
<comment type="caution">
    <text evidence="12">The sequence shown here is derived from an EMBL/GenBank/DDBJ whole genome shotgun (WGS) entry which is preliminary data.</text>
</comment>
<proteinExistence type="inferred from homology"/>
<accession>A0AAV7JKR5</accession>
<comment type="cofactor">
    <cofactor evidence="2">
        <name>Mn(2+)</name>
        <dbReference type="ChEBI" id="CHEBI:29035"/>
    </cofactor>
</comment>
<dbReference type="SUPFAM" id="SSF46785">
    <property type="entry name" value="Winged helix' DNA-binding domain"/>
    <property type="match status" value="1"/>
</dbReference>
<comment type="catalytic activity">
    <reaction evidence="1 8 9">
        <text>Release of N-terminal amino acids, preferentially methionine, from peptides and arylamides.</text>
        <dbReference type="EC" id="3.4.11.18"/>
    </reaction>
</comment>
<feature type="binding site" evidence="8">
    <location>
        <position position="375"/>
    </location>
    <ligand>
        <name>a divalent metal cation</name>
        <dbReference type="ChEBI" id="CHEBI:60240"/>
        <label>2</label>
        <note>catalytic</note>
    </ligand>
</feature>
<feature type="binding site" evidence="8">
    <location>
        <position position="275"/>
    </location>
    <ligand>
        <name>substrate</name>
    </ligand>
</feature>
<keyword evidence="8" id="KW-0963">Cytoplasm</keyword>
<dbReference type="PANTHER" id="PTHR45777:SF2">
    <property type="entry name" value="METHIONINE AMINOPEPTIDASE 2"/>
    <property type="match status" value="1"/>
</dbReference>
<dbReference type="HAMAP" id="MF_03175">
    <property type="entry name" value="MetAP_2_euk"/>
    <property type="match status" value="1"/>
</dbReference>
<feature type="compositionally biased region" description="Basic residues" evidence="10">
    <location>
        <begin position="102"/>
        <end position="112"/>
    </location>
</feature>
<dbReference type="SUPFAM" id="SSF55920">
    <property type="entry name" value="Creatinase/aminopeptidase"/>
    <property type="match status" value="1"/>
</dbReference>
<feature type="binding site" evidence="8">
    <location>
        <position position="503"/>
    </location>
    <ligand>
        <name>a divalent metal cation</name>
        <dbReference type="ChEBI" id="CHEBI:60240"/>
        <label>1</label>
    </ligand>
</feature>
<dbReference type="GO" id="GO:0070006">
    <property type="term" value="F:metalloaminopeptidase activity"/>
    <property type="evidence" value="ECO:0007669"/>
    <property type="project" value="UniProtKB-UniRule"/>
</dbReference>
<feature type="domain" description="Peptidase M24" evidence="11">
    <location>
        <begin position="212"/>
        <end position="411"/>
    </location>
</feature>
<evidence type="ECO:0000256" key="5">
    <source>
        <dbReference type="ARBA" id="ARBA00022670"/>
    </source>
</evidence>
<evidence type="ECO:0000259" key="11">
    <source>
        <dbReference type="Pfam" id="PF00557"/>
    </source>
</evidence>
<comment type="subcellular location">
    <subcellularLocation>
        <location evidence="8">Cytoplasm</location>
    </subcellularLocation>
</comment>
<evidence type="ECO:0000256" key="10">
    <source>
        <dbReference type="SAM" id="MobiDB-lite"/>
    </source>
</evidence>
<feature type="compositionally biased region" description="Low complexity" evidence="10">
    <location>
        <begin position="55"/>
        <end position="69"/>
    </location>
</feature>
<keyword evidence="6 8" id="KW-0479">Metal-binding</keyword>
<dbReference type="InterPro" id="IPR036005">
    <property type="entry name" value="Creatinase/aminopeptidase-like"/>
</dbReference>
<dbReference type="PRINTS" id="PR00599">
    <property type="entry name" value="MAPEPTIDASE"/>
</dbReference>
<feature type="binding site" evidence="8">
    <location>
        <position position="295"/>
    </location>
    <ligand>
        <name>a divalent metal cation</name>
        <dbReference type="ChEBI" id="CHEBI:60240"/>
        <label>1</label>
    </ligand>
</feature>
<dbReference type="GO" id="GO:0046872">
    <property type="term" value="F:metal ion binding"/>
    <property type="evidence" value="ECO:0007669"/>
    <property type="project" value="UniProtKB-UniRule"/>
</dbReference>
<protein>
    <recommendedName>
        <fullName evidence="8">Methionine aminopeptidase 2</fullName>
        <shortName evidence="8">MAP 2</shortName>
        <shortName evidence="8">MetAP 2</shortName>
        <ecNumber evidence="8">3.4.11.18</ecNumber>
    </recommendedName>
    <alternativeName>
        <fullName evidence="8">Peptidase M</fullName>
    </alternativeName>
</protein>
<feature type="compositionally biased region" description="Basic residues" evidence="10">
    <location>
        <begin position="35"/>
        <end position="44"/>
    </location>
</feature>
<sequence>MAVANPEGVKIVADMAEVAEDVAEFEPNLGEEVAKKKRRKKKKTNTQPTDDNDSTKIPSTPPQTSTTTTDGKLLQSLNSIGGEADDEGVLDEGANLEETVSKKKRKNKKKKTGTAEGDQNGIDPDHDPSKRGLRLLYTANSDFYDYKEPQIPKPSQHQTYPPSIPIDQLYGASKYPKGMEIPYYLPNSKTLRNIDLNSAIVKEGMDDDSYQDIRRAAEAHRTVRKYMQSYIKPGMTMIHICETLESYSRKMVDETGLESGLAFPTGCSLNSCAAHYTPNNGDDTVLQFDDVCKIDFGTHVRGKIIDCAFTLAFNEKFDPLLIAVKEATATGIKNAGIDARLCEVGAAIQETMESHELELNGHTYPIKCIRNLNGHSVAPYHIHAGKSVPLYNNGDNTKMEEGEVFAIETFGSTGKGLVHDGLECSHYMKNFGIGHVPLRLTKAKQLLHCINQNFDTLAFCRRWLDRLGQEKYLLALRNLCDSGIVDSYPPLCDQKGSYTAQYEHTIYLRPTCKEVISKGDDY</sequence>
<comment type="cofactor">
    <cofactor evidence="8">
        <name>Co(2+)</name>
        <dbReference type="ChEBI" id="CHEBI:48828"/>
    </cofactor>
    <cofactor evidence="8">
        <name>Zn(2+)</name>
        <dbReference type="ChEBI" id="CHEBI:29105"/>
    </cofactor>
    <cofactor evidence="8">
        <name>Mn(2+)</name>
        <dbReference type="ChEBI" id="CHEBI:29035"/>
    </cofactor>
    <cofactor evidence="8">
        <name>Fe(2+)</name>
        <dbReference type="ChEBI" id="CHEBI:29033"/>
    </cofactor>
    <text evidence="8">Binds 2 divalent metal cations per subunit. Has a high-affinity and a low affinity metal-binding site. The true nature of the physiological cofactor is under debate. The enzyme is active with cobalt, zinc, manganese or divalent iron ions. Most likely, methionine aminopeptidases function as mononuclear Fe(2+)-metalloproteases under physiological conditions, and the catalytically relevant metal-binding site has been assigned to the histidine-containing high-affinity site.</text>
</comment>
<evidence type="ECO:0000313" key="13">
    <source>
        <dbReference type="Proteomes" id="UP001165289"/>
    </source>
</evidence>
<dbReference type="Gene3D" id="1.10.10.10">
    <property type="entry name" value="Winged helix-like DNA-binding domain superfamily/Winged helix DNA-binding domain"/>
    <property type="match status" value="1"/>
</dbReference>
<evidence type="ECO:0000256" key="1">
    <source>
        <dbReference type="ARBA" id="ARBA00000294"/>
    </source>
</evidence>
<gene>
    <name evidence="12" type="ORF">LOD99_6820</name>
</gene>
<dbReference type="InterPro" id="IPR050247">
    <property type="entry name" value="Met_Aminopeptidase_Type2"/>
</dbReference>
<dbReference type="InterPro" id="IPR036388">
    <property type="entry name" value="WH-like_DNA-bd_sf"/>
</dbReference>
<dbReference type="CDD" id="cd01088">
    <property type="entry name" value="MetAP2"/>
    <property type="match status" value="1"/>
</dbReference>
<feature type="binding site" evidence="8">
    <location>
        <position position="408"/>
    </location>
    <ligand>
        <name>a divalent metal cation</name>
        <dbReference type="ChEBI" id="CHEBI:60240"/>
        <label>2</label>
        <note>catalytic</note>
    </ligand>
</feature>
<evidence type="ECO:0000256" key="9">
    <source>
        <dbReference type="RuleBase" id="RU003653"/>
    </source>
</evidence>
<feature type="region of interest" description="Disordered" evidence="10">
    <location>
        <begin position="26"/>
        <end position="131"/>
    </location>
</feature>
<feature type="binding site" evidence="8">
    <location>
        <position position="306"/>
    </location>
    <ligand>
        <name>a divalent metal cation</name>
        <dbReference type="ChEBI" id="CHEBI:60240"/>
        <label>1</label>
    </ligand>
</feature>
<evidence type="ECO:0000256" key="3">
    <source>
        <dbReference type="ARBA" id="ARBA00001954"/>
    </source>
</evidence>
<feature type="binding site" evidence="8">
    <location>
        <position position="306"/>
    </location>
    <ligand>
        <name>a divalent metal cation</name>
        <dbReference type="ChEBI" id="CHEBI:60240"/>
        <label>2</label>
        <note>catalytic</note>
    </ligand>
</feature>
<dbReference type="NCBIfam" id="TIGR00501">
    <property type="entry name" value="met_pdase_II"/>
    <property type="match status" value="1"/>
</dbReference>
<evidence type="ECO:0000256" key="4">
    <source>
        <dbReference type="ARBA" id="ARBA00022438"/>
    </source>
</evidence>
<organism evidence="12 13">
    <name type="scientific">Oopsacas minuta</name>
    <dbReference type="NCBI Taxonomy" id="111878"/>
    <lineage>
        <taxon>Eukaryota</taxon>
        <taxon>Metazoa</taxon>
        <taxon>Porifera</taxon>
        <taxon>Hexactinellida</taxon>
        <taxon>Hexasterophora</taxon>
        <taxon>Lyssacinosida</taxon>
        <taxon>Leucopsacidae</taxon>
        <taxon>Oopsacas</taxon>
    </lineage>
</organism>
<dbReference type="Gene3D" id="3.90.230.10">
    <property type="entry name" value="Creatinase/methionine aminopeptidase superfamily"/>
    <property type="match status" value="1"/>
</dbReference>
<evidence type="ECO:0000256" key="2">
    <source>
        <dbReference type="ARBA" id="ARBA00001936"/>
    </source>
</evidence>
<dbReference type="Proteomes" id="UP001165289">
    <property type="component" value="Unassembled WGS sequence"/>
</dbReference>
<reference evidence="12 13" key="1">
    <citation type="journal article" date="2023" name="BMC Biol.">
        <title>The compact genome of the sponge Oopsacas minuta (Hexactinellida) is lacking key metazoan core genes.</title>
        <authorList>
            <person name="Santini S."/>
            <person name="Schenkelaars Q."/>
            <person name="Jourda C."/>
            <person name="Duchesne M."/>
            <person name="Belahbib H."/>
            <person name="Rocher C."/>
            <person name="Selva M."/>
            <person name="Riesgo A."/>
            <person name="Vervoort M."/>
            <person name="Leys S.P."/>
            <person name="Kodjabachian L."/>
            <person name="Le Bivic A."/>
            <person name="Borchiellini C."/>
            <person name="Claverie J.M."/>
            <person name="Renard E."/>
        </authorList>
    </citation>
    <scope>NUCLEOTIDE SEQUENCE [LARGE SCALE GENOMIC DNA]</scope>
    <source>
        <strain evidence="12">SPO-2</strain>
    </source>
</reference>
<evidence type="ECO:0000256" key="6">
    <source>
        <dbReference type="ARBA" id="ARBA00022723"/>
    </source>
</evidence>
<dbReference type="EMBL" id="JAKMXF010000322">
    <property type="protein sequence ID" value="KAI6649099.1"/>
    <property type="molecule type" value="Genomic_DNA"/>
</dbReference>
<name>A0AAV7JKR5_9METZ</name>
<keyword evidence="7 8" id="KW-0378">Hydrolase</keyword>
<dbReference type="GO" id="GO:0004239">
    <property type="term" value="F:initiator methionyl aminopeptidase activity"/>
    <property type="evidence" value="ECO:0007669"/>
    <property type="project" value="UniProtKB-UniRule"/>
</dbReference>
<feature type="binding site" evidence="8">
    <location>
        <position position="383"/>
    </location>
    <ligand>
        <name>substrate</name>
    </ligand>
</feature>
<dbReference type="InterPro" id="IPR002468">
    <property type="entry name" value="Pept_M24A_MAP2"/>
</dbReference>
<dbReference type="InterPro" id="IPR001714">
    <property type="entry name" value="Pept_M24_MAP"/>
</dbReference>
<feature type="binding site" evidence="8">
    <location>
        <position position="503"/>
    </location>
    <ligand>
        <name>a divalent metal cation</name>
        <dbReference type="ChEBI" id="CHEBI:60240"/>
        <label>2</label>
        <note>catalytic</note>
    </ligand>
</feature>
<dbReference type="Pfam" id="PF00557">
    <property type="entry name" value="Peptidase_M24"/>
    <property type="match status" value="1"/>
</dbReference>
<dbReference type="GO" id="GO:0006508">
    <property type="term" value="P:proteolysis"/>
    <property type="evidence" value="ECO:0007669"/>
    <property type="project" value="UniProtKB-KW"/>
</dbReference>
<keyword evidence="13" id="KW-1185">Reference proteome</keyword>
<comment type="cofactor">
    <cofactor evidence="3">
        <name>Fe(2+)</name>
        <dbReference type="ChEBI" id="CHEBI:29033"/>
    </cofactor>
</comment>
<dbReference type="EC" id="3.4.11.18" evidence="8"/>
<dbReference type="AlphaFoldDB" id="A0AAV7JKR5"/>
<evidence type="ECO:0000313" key="12">
    <source>
        <dbReference type="EMBL" id="KAI6649099.1"/>
    </source>
</evidence>
<evidence type="ECO:0000256" key="7">
    <source>
        <dbReference type="ARBA" id="ARBA00022801"/>
    </source>
</evidence>
<evidence type="ECO:0000256" key="8">
    <source>
        <dbReference type="HAMAP-Rule" id="MF_03175"/>
    </source>
</evidence>
<dbReference type="GO" id="GO:0005737">
    <property type="term" value="C:cytoplasm"/>
    <property type="evidence" value="ECO:0007669"/>
    <property type="project" value="UniProtKB-SubCell"/>
</dbReference>